<evidence type="ECO:0000313" key="3">
    <source>
        <dbReference type="Proteomes" id="UP001595817"/>
    </source>
</evidence>
<gene>
    <name evidence="2" type="ORF">ACFOZY_11890</name>
</gene>
<evidence type="ECO:0000313" key="2">
    <source>
        <dbReference type="EMBL" id="MFC4411120.1"/>
    </source>
</evidence>
<sequence>MLDIAIILLTIGVILIALSFFIKDRNRVEKDVEELSINLYEETNKLNRRLKIVEEELMIDTQTIVSKSIIPNKPAAKKPVHEIIVNQILALHKQGYRINEISKRSSMPEELVIEVLETRGVKQ</sequence>
<evidence type="ECO:0008006" key="4">
    <source>
        <dbReference type="Google" id="ProtNLM"/>
    </source>
</evidence>
<evidence type="ECO:0000256" key="1">
    <source>
        <dbReference type="SAM" id="Phobius"/>
    </source>
</evidence>
<feature type="transmembrane region" description="Helical" evidence="1">
    <location>
        <begin position="6"/>
        <end position="22"/>
    </location>
</feature>
<keyword evidence="1" id="KW-0472">Membrane</keyword>
<organism evidence="2 3">
    <name type="scientific">Chungangia koreensis</name>
    <dbReference type="NCBI Taxonomy" id="752657"/>
    <lineage>
        <taxon>Bacteria</taxon>
        <taxon>Bacillati</taxon>
        <taxon>Bacillota</taxon>
        <taxon>Bacilli</taxon>
        <taxon>Lactobacillales</taxon>
        <taxon>Chungangia</taxon>
    </lineage>
</organism>
<protein>
    <recommendedName>
        <fullName evidence="4">Resolvase HTH domain-containing protein</fullName>
    </recommendedName>
</protein>
<keyword evidence="3" id="KW-1185">Reference proteome</keyword>
<name>A0ABV8X6U6_9LACT</name>
<dbReference type="EMBL" id="JBHSEC010000019">
    <property type="protein sequence ID" value="MFC4411120.1"/>
    <property type="molecule type" value="Genomic_DNA"/>
</dbReference>
<keyword evidence="1" id="KW-0812">Transmembrane</keyword>
<reference evidence="3" key="1">
    <citation type="journal article" date="2019" name="Int. J. Syst. Evol. Microbiol.">
        <title>The Global Catalogue of Microorganisms (GCM) 10K type strain sequencing project: providing services to taxonomists for standard genome sequencing and annotation.</title>
        <authorList>
            <consortium name="The Broad Institute Genomics Platform"/>
            <consortium name="The Broad Institute Genome Sequencing Center for Infectious Disease"/>
            <person name="Wu L."/>
            <person name="Ma J."/>
        </authorList>
    </citation>
    <scope>NUCLEOTIDE SEQUENCE [LARGE SCALE GENOMIC DNA]</scope>
    <source>
        <strain evidence="3">CCUG 59778</strain>
    </source>
</reference>
<accession>A0ABV8X6U6</accession>
<dbReference type="Proteomes" id="UP001595817">
    <property type="component" value="Unassembled WGS sequence"/>
</dbReference>
<dbReference type="RefSeq" id="WP_378155698.1">
    <property type="nucleotide sequence ID" value="NZ_JBHSEC010000019.1"/>
</dbReference>
<keyword evidence="1" id="KW-1133">Transmembrane helix</keyword>
<comment type="caution">
    <text evidence="2">The sequence shown here is derived from an EMBL/GenBank/DDBJ whole genome shotgun (WGS) entry which is preliminary data.</text>
</comment>
<proteinExistence type="predicted"/>